<dbReference type="WBParaSite" id="ACRNAN_scaffold1314.g9703.t1">
    <property type="protein sequence ID" value="ACRNAN_scaffold1314.g9703.t1"/>
    <property type="gene ID" value="ACRNAN_scaffold1314.g9703"/>
</dbReference>
<keyword evidence="1" id="KW-1133">Transmembrane helix</keyword>
<dbReference type="AlphaFoldDB" id="A0A914CPW0"/>
<accession>A0A914CPW0</accession>
<protein>
    <submittedName>
        <fullName evidence="3">Uncharacterized protein</fullName>
    </submittedName>
</protein>
<keyword evidence="1" id="KW-0472">Membrane</keyword>
<reference evidence="3" key="1">
    <citation type="submission" date="2022-11" db="UniProtKB">
        <authorList>
            <consortium name="WormBaseParasite"/>
        </authorList>
    </citation>
    <scope>IDENTIFICATION</scope>
</reference>
<feature type="transmembrane region" description="Helical" evidence="1">
    <location>
        <begin position="13"/>
        <end position="34"/>
    </location>
</feature>
<proteinExistence type="predicted"/>
<organism evidence="2 3">
    <name type="scientific">Acrobeloides nanus</name>
    <dbReference type="NCBI Taxonomy" id="290746"/>
    <lineage>
        <taxon>Eukaryota</taxon>
        <taxon>Metazoa</taxon>
        <taxon>Ecdysozoa</taxon>
        <taxon>Nematoda</taxon>
        <taxon>Chromadorea</taxon>
        <taxon>Rhabditida</taxon>
        <taxon>Tylenchina</taxon>
        <taxon>Cephalobomorpha</taxon>
        <taxon>Cephaloboidea</taxon>
        <taxon>Cephalobidae</taxon>
        <taxon>Acrobeloides</taxon>
    </lineage>
</organism>
<sequence>MVMIRALNSPWKYLNIMKIIEMLLFIAIWIYWIWMTVTSILWPSRWVICFLLLHGLVTVMALAGVVFKNFWCLIPFLLMNVAIQILVQLDMVYLIFYYAQLGEMRQHRMELQSLLSRTPDDYRKIIEVDQYSWYLCYLITSAVYVWAVTVLTTVGMADFRLCAARRHRQENLLYGFEERLHVSPISTQESLVQRFNSRNHLQEVQSPDERRCELERTPPPVYRTFLGTLFGTPQGTPPPHYSPLYGRARKY</sequence>
<feature type="transmembrane region" description="Helical" evidence="1">
    <location>
        <begin position="46"/>
        <end position="67"/>
    </location>
</feature>
<feature type="transmembrane region" description="Helical" evidence="1">
    <location>
        <begin position="133"/>
        <end position="157"/>
    </location>
</feature>
<keyword evidence="2" id="KW-1185">Reference proteome</keyword>
<evidence type="ECO:0000256" key="1">
    <source>
        <dbReference type="SAM" id="Phobius"/>
    </source>
</evidence>
<name>A0A914CPW0_9BILA</name>
<keyword evidence="1" id="KW-0812">Transmembrane</keyword>
<evidence type="ECO:0000313" key="2">
    <source>
        <dbReference type="Proteomes" id="UP000887540"/>
    </source>
</evidence>
<evidence type="ECO:0000313" key="3">
    <source>
        <dbReference type="WBParaSite" id="ACRNAN_scaffold1314.g9703.t1"/>
    </source>
</evidence>
<dbReference type="Proteomes" id="UP000887540">
    <property type="component" value="Unplaced"/>
</dbReference>
<feature type="transmembrane region" description="Helical" evidence="1">
    <location>
        <begin position="73"/>
        <end position="99"/>
    </location>
</feature>